<dbReference type="SUPFAM" id="SSF50494">
    <property type="entry name" value="Trypsin-like serine proteases"/>
    <property type="match status" value="1"/>
</dbReference>
<evidence type="ECO:0000313" key="5">
    <source>
        <dbReference type="Proteomes" id="UP000433945"/>
    </source>
</evidence>
<dbReference type="InterPro" id="IPR009003">
    <property type="entry name" value="Peptidase_S1_PA"/>
</dbReference>
<evidence type="ECO:0000256" key="1">
    <source>
        <dbReference type="ARBA" id="ARBA00022729"/>
    </source>
</evidence>
<dbReference type="Proteomes" id="UP000433945">
    <property type="component" value="Unassembled WGS sequence"/>
</dbReference>
<keyword evidence="1 2" id="KW-0732">Signal</keyword>
<comment type="caution">
    <text evidence="4">The sequence shown here is derived from an EMBL/GenBank/DDBJ whole genome shotgun (WGS) entry which is preliminary data.</text>
</comment>
<evidence type="ECO:0000313" key="4">
    <source>
        <dbReference type="EMBL" id="MUV05142.1"/>
    </source>
</evidence>
<gene>
    <name evidence="4" type="ORF">GN157_15615</name>
</gene>
<reference evidence="4 5" key="1">
    <citation type="submission" date="2019-12" db="EMBL/GenBank/DDBJ databases">
        <authorList>
            <person name="Sun J.-Q."/>
        </authorList>
    </citation>
    <scope>NUCLEOTIDE SEQUENCE [LARGE SCALE GENOMIC DNA]</scope>
    <source>
        <strain evidence="4 5">JCM 17928</strain>
    </source>
</reference>
<feature type="signal peptide" evidence="2">
    <location>
        <begin position="1"/>
        <end position="18"/>
    </location>
</feature>
<evidence type="ECO:0000259" key="3">
    <source>
        <dbReference type="Pfam" id="PF18962"/>
    </source>
</evidence>
<dbReference type="PANTHER" id="PTHR36234">
    <property type="entry name" value="LYSYL ENDOPEPTIDASE"/>
    <property type="match status" value="1"/>
</dbReference>
<keyword evidence="5" id="KW-1185">Reference proteome</keyword>
<organism evidence="4 5">
    <name type="scientific">Flavobacterium rakeshii</name>
    <dbReference type="NCBI Taxonomy" id="1038845"/>
    <lineage>
        <taxon>Bacteria</taxon>
        <taxon>Pseudomonadati</taxon>
        <taxon>Bacteroidota</taxon>
        <taxon>Flavobacteriia</taxon>
        <taxon>Flavobacteriales</taxon>
        <taxon>Flavobacteriaceae</taxon>
        <taxon>Flavobacterium</taxon>
    </lineage>
</organism>
<dbReference type="AlphaFoldDB" id="A0A6N8HHC2"/>
<feature type="chain" id="PRO_5027055591" evidence="2">
    <location>
        <begin position="19"/>
        <end position="558"/>
    </location>
</feature>
<name>A0A6N8HHC2_9FLAO</name>
<accession>A0A6N8HHC2</accession>
<dbReference type="InterPro" id="IPR026444">
    <property type="entry name" value="Secre_tail"/>
</dbReference>
<protein>
    <submittedName>
        <fullName evidence="4">T9SS type A sorting domain-containing protein</fullName>
    </submittedName>
</protein>
<dbReference type="EMBL" id="WOWP01000061">
    <property type="protein sequence ID" value="MUV05142.1"/>
    <property type="molecule type" value="Genomic_DNA"/>
</dbReference>
<dbReference type="InterPro" id="IPR043504">
    <property type="entry name" value="Peptidase_S1_PA_chymotrypsin"/>
</dbReference>
<dbReference type="RefSeq" id="WP_157484430.1">
    <property type="nucleotide sequence ID" value="NZ_WOWP01000061.1"/>
</dbReference>
<dbReference type="OrthoDB" id="1489153at2"/>
<dbReference type="PANTHER" id="PTHR36234:SF5">
    <property type="entry name" value="LYSYL ENDOPEPTIDASE"/>
    <property type="match status" value="1"/>
</dbReference>
<evidence type="ECO:0000256" key="2">
    <source>
        <dbReference type="SAM" id="SignalP"/>
    </source>
</evidence>
<proteinExistence type="predicted"/>
<feature type="domain" description="Secretion system C-terminal sorting" evidence="3">
    <location>
        <begin position="484"/>
        <end position="556"/>
    </location>
</feature>
<dbReference type="Pfam" id="PF13365">
    <property type="entry name" value="Trypsin_2"/>
    <property type="match status" value="1"/>
</dbReference>
<dbReference type="Gene3D" id="2.40.10.10">
    <property type="entry name" value="Trypsin-like serine proteases"/>
    <property type="match status" value="2"/>
</dbReference>
<dbReference type="NCBIfam" id="TIGR04183">
    <property type="entry name" value="Por_Secre_tail"/>
    <property type="match status" value="1"/>
</dbReference>
<dbReference type="Pfam" id="PF18962">
    <property type="entry name" value="Por_Secre_tail"/>
    <property type="match status" value="1"/>
</dbReference>
<sequence>MKRILTLLFISVFAFCEAQISNDFTPVSWEVQNMDGVAPVVMPSVNLDALRKEDEVNDKRKDIPYRFGYEFLVDYNLANSGSWQTLENGDRIWRIRFYSEGAKSMNFVFSDFYMPEGASLCLYSNDRKDVLGAYDEKQNNPERVLGTWLVTGDDIWLEYYEPKAQKNKGKLELYKLIHGYRTSNDILKNTNDLGSAGNCHYDVNCTMGSGIDDLKDINKKSVAMIIVGGGLCTGALINNTNNDGTPYFLTANHCYQSSGGTSSPSGWAFRFNWISTSPSCATYGGSISNSDFHTVSGAQLKANRIGSDFCLVQITGPIDPNWGLIYAGWDRSVTAPTKTFGIHHPAGDIMKVSLDNNTPSSTVTQVQSYGDVQVWEIASWDKGVTEGGSSGSPLFDNNGRIRGQLLGGDSECNLNTQTWETTTQSNGLGDVYGRFNVSWNTGGSSSSRLKDWLDPSGTNVMMLDYYDGTLGLDNIAAPVNTIKVYPNPSNGVFTVQFANTVSSLQYEVYNVLGQVVKTGKVTQSNNSIDLSNYTNGIYILRTVNADTNSVYSQKIVKR</sequence>